<evidence type="ECO:0000313" key="3">
    <source>
        <dbReference type="Proteomes" id="UP001642484"/>
    </source>
</evidence>
<accession>A0ABP0P9H8</accession>
<feature type="compositionally biased region" description="Polar residues" evidence="1">
    <location>
        <begin position="418"/>
        <end position="428"/>
    </location>
</feature>
<proteinExistence type="predicted"/>
<reference evidence="2 3" key="1">
    <citation type="submission" date="2024-02" db="EMBL/GenBank/DDBJ databases">
        <authorList>
            <person name="Chen Y."/>
            <person name="Shah S."/>
            <person name="Dougan E. K."/>
            <person name="Thang M."/>
            <person name="Chan C."/>
        </authorList>
    </citation>
    <scope>NUCLEOTIDE SEQUENCE [LARGE SCALE GENOMIC DNA]</scope>
</reference>
<sequence length="428" mass="48292">MKVFLRAKRQGKSQEGLSFRRAFLIVLFVRALPTILNGFGLELLGWTLDCLDSVRPCFRTPAMGATASLELQENVKEVPWCPTETLKMATWSTFGQLSSRHCCAEDQCEVRRKVKELCMTTDEQCMTYSTAGISTCDESLVVCSCGTPRAQDASTLGSATMSTRQEWMGTAGRAEPHSSFVANSLKSKCLEVETLCTVKRNLLEHGLPLMLRTVVLGNRFAEYFVCIHKGGEHFSLLDRKVSRDKNNFHYAWEDMQKYHFVEYDGHTEEAGEVANERKELWTNGYYTREMMRCTFSESCCPQQMDMMFRSKEALQCVVDIFDSKLKARRNQTSQTSISPSTQTPSCHGAFNLEDWAWTPSSPEHQVWVPSPESTPQAVNPSTPLPTMAWPSPSPKSAEVLIQPPETDSERPPDWASMSERSLNSFYAV</sequence>
<dbReference type="Proteomes" id="UP001642484">
    <property type="component" value="Unassembled WGS sequence"/>
</dbReference>
<gene>
    <name evidence="2" type="ORF">CCMP2556_LOCUS35553</name>
</gene>
<evidence type="ECO:0000313" key="2">
    <source>
        <dbReference type="EMBL" id="CAK9072288.1"/>
    </source>
</evidence>
<name>A0ABP0P9H8_9DINO</name>
<comment type="caution">
    <text evidence="2">The sequence shown here is derived from an EMBL/GenBank/DDBJ whole genome shotgun (WGS) entry which is preliminary data.</text>
</comment>
<feature type="compositionally biased region" description="Polar residues" evidence="1">
    <location>
        <begin position="371"/>
        <end position="381"/>
    </location>
</feature>
<evidence type="ECO:0000256" key="1">
    <source>
        <dbReference type="SAM" id="MobiDB-lite"/>
    </source>
</evidence>
<protein>
    <submittedName>
        <fullName evidence="2">Uncharacterized protein</fullName>
    </submittedName>
</protein>
<organism evidence="2 3">
    <name type="scientific">Durusdinium trenchii</name>
    <dbReference type="NCBI Taxonomy" id="1381693"/>
    <lineage>
        <taxon>Eukaryota</taxon>
        <taxon>Sar</taxon>
        <taxon>Alveolata</taxon>
        <taxon>Dinophyceae</taxon>
        <taxon>Suessiales</taxon>
        <taxon>Symbiodiniaceae</taxon>
        <taxon>Durusdinium</taxon>
    </lineage>
</organism>
<dbReference type="EMBL" id="CAXAMN010022729">
    <property type="protein sequence ID" value="CAK9072288.1"/>
    <property type="molecule type" value="Genomic_DNA"/>
</dbReference>
<feature type="region of interest" description="Disordered" evidence="1">
    <location>
        <begin position="361"/>
        <end position="428"/>
    </location>
</feature>
<keyword evidence="3" id="KW-1185">Reference proteome</keyword>